<dbReference type="EMBL" id="BAAASJ010000012">
    <property type="protein sequence ID" value="GAA2623771.1"/>
    <property type="molecule type" value="Genomic_DNA"/>
</dbReference>
<feature type="region of interest" description="Disordered" evidence="1">
    <location>
        <begin position="124"/>
        <end position="147"/>
    </location>
</feature>
<evidence type="ECO:0000256" key="1">
    <source>
        <dbReference type="SAM" id="MobiDB-lite"/>
    </source>
</evidence>
<feature type="compositionally biased region" description="Polar residues" evidence="1">
    <location>
        <begin position="124"/>
        <end position="140"/>
    </location>
</feature>
<keyword evidence="3" id="KW-1185">Reference proteome</keyword>
<gene>
    <name evidence="2" type="ORF">GCM10010307_09430</name>
</gene>
<organism evidence="2 3">
    <name type="scientific">Streptomyces vastus</name>
    <dbReference type="NCBI Taxonomy" id="285451"/>
    <lineage>
        <taxon>Bacteria</taxon>
        <taxon>Bacillati</taxon>
        <taxon>Actinomycetota</taxon>
        <taxon>Actinomycetes</taxon>
        <taxon>Kitasatosporales</taxon>
        <taxon>Streptomycetaceae</taxon>
        <taxon>Streptomyces</taxon>
    </lineage>
</organism>
<evidence type="ECO:0000313" key="2">
    <source>
        <dbReference type="EMBL" id="GAA2623771.1"/>
    </source>
</evidence>
<sequence length="147" mass="16436">MRRQVEAGGYGLPGPRGDAARTCRTPSGNRLHPGVEPRSRPFSVPALRLFLLPGRQRPTQVLLRHTAQHGNSFPGLRVQEHFTVGLENPNNILLTTHFGDRGKQNPHRQAIPVRYPLQERQRHFTLQRSDAKSAPSQQQLPHPVSGA</sequence>
<proteinExistence type="predicted"/>
<evidence type="ECO:0000313" key="3">
    <source>
        <dbReference type="Proteomes" id="UP001500151"/>
    </source>
</evidence>
<accession>A0ABN3QDS1</accession>
<comment type="caution">
    <text evidence="2">The sequence shown here is derived from an EMBL/GenBank/DDBJ whole genome shotgun (WGS) entry which is preliminary data.</text>
</comment>
<protein>
    <submittedName>
        <fullName evidence="2">Uncharacterized protein</fullName>
    </submittedName>
</protein>
<feature type="region of interest" description="Disordered" evidence="1">
    <location>
        <begin position="1"/>
        <end position="39"/>
    </location>
</feature>
<reference evidence="2 3" key="1">
    <citation type="journal article" date="2019" name="Int. J. Syst. Evol. Microbiol.">
        <title>The Global Catalogue of Microorganisms (GCM) 10K type strain sequencing project: providing services to taxonomists for standard genome sequencing and annotation.</title>
        <authorList>
            <consortium name="The Broad Institute Genomics Platform"/>
            <consortium name="The Broad Institute Genome Sequencing Center for Infectious Disease"/>
            <person name="Wu L."/>
            <person name="Ma J."/>
        </authorList>
    </citation>
    <scope>NUCLEOTIDE SEQUENCE [LARGE SCALE GENOMIC DNA]</scope>
    <source>
        <strain evidence="2 3">JCM 4524</strain>
    </source>
</reference>
<dbReference type="Proteomes" id="UP001500151">
    <property type="component" value="Unassembled WGS sequence"/>
</dbReference>
<name>A0ABN3QDS1_9ACTN</name>